<dbReference type="PANTHER" id="PTHR43540">
    <property type="entry name" value="PEROXYUREIDOACRYLATE/UREIDOACRYLATE AMIDOHYDROLASE-RELATED"/>
    <property type="match status" value="1"/>
</dbReference>
<dbReference type="InterPro" id="IPR036380">
    <property type="entry name" value="Isochorismatase-like_sf"/>
</dbReference>
<dbReference type="Pfam" id="PF00857">
    <property type="entry name" value="Isochorismatase"/>
    <property type="match status" value="1"/>
</dbReference>
<dbReference type="PANTHER" id="PTHR43540:SF6">
    <property type="entry name" value="ISOCHORISMATASE-LIKE DOMAIN-CONTAINING PROTEIN"/>
    <property type="match status" value="1"/>
</dbReference>
<sequence length="177" mass="18397">MNTLLIIDMQNAWLDNPAQPCFDSAAIVGRINHAARQVRAQGGKVIFVQHSDADAPIGSAPWQVITALEKDAADSTVLKLAGDSFAATGLAAQLAASATSTLYISGFATEFCIDTAVRAATSRGLNVVALSDAHTTADRPHLDAPAIIAHHNWVWSGLPVPAGSSLAVRTTAEAFPA</sequence>
<gene>
    <name evidence="3" type="ORF">IV454_06425</name>
</gene>
<keyword evidence="1" id="KW-0378">Hydrolase</keyword>
<dbReference type="InterPro" id="IPR050272">
    <property type="entry name" value="Isochorismatase-like_hydrls"/>
</dbReference>
<reference evidence="3 4" key="1">
    <citation type="submission" date="2020-11" db="EMBL/GenBank/DDBJ databases">
        <authorList>
            <person name="Sun Q."/>
        </authorList>
    </citation>
    <scope>NUCLEOTIDE SEQUENCE [LARGE SCALE GENOMIC DNA]</scope>
    <source>
        <strain evidence="3 4">P8398</strain>
    </source>
</reference>
<name>A0AA48WG36_9BURK</name>
<feature type="domain" description="Isochorismatase-like" evidence="2">
    <location>
        <begin position="3"/>
        <end position="139"/>
    </location>
</feature>
<evidence type="ECO:0000313" key="3">
    <source>
        <dbReference type="EMBL" id="QPI51163.1"/>
    </source>
</evidence>
<proteinExistence type="predicted"/>
<accession>A0AA48WG36</accession>
<dbReference type="Gene3D" id="3.40.50.850">
    <property type="entry name" value="Isochorismatase-like"/>
    <property type="match status" value="1"/>
</dbReference>
<evidence type="ECO:0000313" key="4">
    <source>
        <dbReference type="Proteomes" id="UP000662888"/>
    </source>
</evidence>
<organism evidence="3 4">
    <name type="scientific">Massilia antarctica</name>
    <dbReference type="NCBI Taxonomy" id="2765360"/>
    <lineage>
        <taxon>Bacteria</taxon>
        <taxon>Pseudomonadati</taxon>
        <taxon>Pseudomonadota</taxon>
        <taxon>Betaproteobacteria</taxon>
        <taxon>Burkholderiales</taxon>
        <taxon>Oxalobacteraceae</taxon>
        <taxon>Telluria group</taxon>
        <taxon>Massilia</taxon>
    </lineage>
</organism>
<evidence type="ECO:0000256" key="1">
    <source>
        <dbReference type="ARBA" id="ARBA00022801"/>
    </source>
</evidence>
<protein>
    <submittedName>
        <fullName evidence="3">Isochorismatase family protein</fullName>
    </submittedName>
</protein>
<dbReference type="RefSeq" id="WP_206090788.1">
    <property type="nucleotide sequence ID" value="NZ_CP065053.1"/>
</dbReference>
<dbReference type="SUPFAM" id="SSF52499">
    <property type="entry name" value="Isochorismatase-like hydrolases"/>
    <property type="match status" value="1"/>
</dbReference>
<dbReference type="EMBL" id="CP065053">
    <property type="protein sequence ID" value="QPI51163.1"/>
    <property type="molecule type" value="Genomic_DNA"/>
</dbReference>
<evidence type="ECO:0000259" key="2">
    <source>
        <dbReference type="Pfam" id="PF00857"/>
    </source>
</evidence>
<dbReference type="Proteomes" id="UP000662888">
    <property type="component" value="Chromosome"/>
</dbReference>
<keyword evidence="4" id="KW-1185">Reference proteome</keyword>
<dbReference type="InterPro" id="IPR000868">
    <property type="entry name" value="Isochorismatase-like_dom"/>
</dbReference>